<dbReference type="PANTHER" id="PTHR30250">
    <property type="entry name" value="PST FAMILY PREDICTED COLANIC ACID TRANSPORTER"/>
    <property type="match status" value="1"/>
</dbReference>
<dbReference type="InterPro" id="IPR050833">
    <property type="entry name" value="Poly_Biosynth_Transport"/>
</dbReference>
<dbReference type="Proteomes" id="UP000254134">
    <property type="component" value="Unassembled WGS sequence"/>
</dbReference>
<feature type="transmembrane region" description="Helical" evidence="8">
    <location>
        <begin position="76"/>
        <end position="104"/>
    </location>
</feature>
<feature type="transmembrane region" description="Helical" evidence="8">
    <location>
        <begin position="478"/>
        <end position="504"/>
    </location>
</feature>
<name>A0A7M2YYL6_9ACTN</name>
<evidence type="ECO:0000256" key="3">
    <source>
        <dbReference type="ARBA" id="ARBA00022475"/>
    </source>
</evidence>
<evidence type="ECO:0000256" key="4">
    <source>
        <dbReference type="ARBA" id="ARBA00022692"/>
    </source>
</evidence>
<feature type="transmembrane region" description="Helical" evidence="8">
    <location>
        <begin position="452"/>
        <end position="472"/>
    </location>
</feature>
<dbReference type="CDD" id="cd13127">
    <property type="entry name" value="MATE_tuaB_like"/>
    <property type="match status" value="1"/>
</dbReference>
<dbReference type="EMBL" id="QQZY01000003">
    <property type="protein sequence ID" value="RDI74840.1"/>
    <property type="molecule type" value="Genomic_DNA"/>
</dbReference>
<feature type="transmembrane region" description="Helical" evidence="8">
    <location>
        <begin position="48"/>
        <end position="70"/>
    </location>
</feature>
<protein>
    <submittedName>
        <fullName evidence="9">Polysaccharide biosynthesis protein</fullName>
    </submittedName>
</protein>
<feature type="transmembrane region" description="Helical" evidence="8">
    <location>
        <begin position="149"/>
        <end position="170"/>
    </location>
</feature>
<dbReference type="AlphaFoldDB" id="A0A7M2YYL6"/>
<dbReference type="PANTHER" id="PTHR30250:SF10">
    <property type="entry name" value="LIPOPOLYSACCHARIDE BIOSYNTHESIS PROTEIN WZXC"/>
    <property type="match status" value="1"/>
</dbReference>
<feature type="compositionally biased region" description="Low complexity" evidence="7">
    <location>
        <begin position="7"/>
        <end position="32"/>
    </location>
</feature>
<dbReference type="GO" id="GO:0005886">
    <property type="term" value="C:plasma membrane"/>
    <property type="evidence" value="ECO:0007669"/>
    <property type="project" value="UniProtKB-SubCell"/>
</dbReference>
<comment type="subcellular location">
    <subcellularLocation>
        <location evidence="1">Cell membrane</location>
        <topology evidence="1">Multi-pass membrane protein</topology>
    </subcellularLocation>
</comment>
<comment type="similarity">
    <text evidence="2">Belongs to the polysaccharide synthase family.</text>
</comment>
<evidence type="ECO:0000256" key="2">
    <source>
        <dbReference type="ARBA" id="ARBA00007430"/>
    </source>
</evidence>
<feature type="transmembrane region" description="Helical" evidence="8">
    <location>
        <begin position="421"/>
        <end position="440"/>
    </location>
</feature>
<organism evidence="9 10">
    <name type="scientific">Gaiella occulta</name>
    <dbReference type="NCBI Taxonomy" id="1002870"/>
    <lineage>
        <taxon>Bacteria</taxon>
        <taxon>Bacillati</taxon>
        <taxon>Actinomycetota</taxon>
        <taxon>Thermoleophilia</taxon>
        <taxon>Gaiellales</taxon>
        <taxon>Gaiellaceae</taxon>
        <taxon>Gaiella</taxon>
    </lineage>
</organism>
<dbReference type="OrthoDB" id="9770347at2"/>
<feature type="transmembrane region" description="Helical" evidence="8">
    <location>
        <begin position="387"/>
        <end position="409"/>
    </location>
</feature>
<gene>
    <name evidence="9" type="ORF">Gocc_1729</name>
</gene>
<evidence type="ECO:0000256" key="1">
    <source>
        <dbReference type="ARBA" id="ARBA00004651"/>
    </source>
</evidence>
<feature type="transmembrane region" description="Helical" evidence="8">
    <location>
        <begin position="208"/>
        <end position="226"/>
    </location>
</feature>
<keyword evidence="3" id="KW-1003">Cell membrane</keyword>
<evidence type="ECO:0000256" key="8">
    <source>
        <dbReference type="SAM" id="Phobius"/>
    </source>
</evidence>
<feature type="region of interest" description="Disordered" evidence="7">
    <location>
        <begin position="1"/>
        <end position="35"/>
    </location>
</feature>
<proteinExistence type="inferred from homology"/>
<evidence type="ECO:0000313" key="9">
    <source>
        <dbReference type="EMBL" id="RDI74840.1"/>
    </source>
</evidence>
<reference evidence="10" key="2">
    <citation type="journal article" date="2019" name="MicrobiologyOpen">
        <title>High-quality draft genome sequence of Gaiella occulta isolated from a 150 meter deep mineral water borehole and comparison with the genome sequences of other deep-branching lineages of the phylum Actinobacteria.</title>
        <authorList>
            <person name="Severino R."/>
            <person name="Froufe H.J.C."/>
            <person name="Barroso C."/>
            <person name="Albuquerque L."/>
            <person name="Lobo-da-Cunha A."/>
            <person name="da Costa M.S."/>
            <person name="Egas C."/>
        </authorList>
    </citation>
    <scope>NUCLEOTIDE SEQUENCE [LARGE SCALE GENOMIC DNA]</scope>
    <source>
        <strain evidence="10">F2-233</strain>
    </source>
</reference>
<comment type="caution">
    <text evidence="9">The sequence shown here is derived from an EMBL/GenBank/DDBJ whole genome shotgun (WGS) entry which is preliminary data.</text>
</comment>
<dbReference type="RefSeq" id="WP_114796124.1">
    <property type="nucleotide sequence ID" value="NZ_QQZY01000003.1"/>
</dbReference>
<sequence>MTTSRNEPPGADAAPADEAPEGEGAAPPSAGHAEQKEIDRRIMRGSAWIALSYGGRQALTLISMLALVRILDPKAFGLMALATTMLLVLEAVHESGLASALVYLRSDIERAAGTALVVSILSSVVLYGACFLVAPLLADVFHASTLTDVLRVLSLIVIFRAFAIVPGAILERELNFRGRGAAELLAAFLQATVAIGLALAGAGVWSLVVGNLVAAATTALVVWLIIPWRPSPRKAQWGALRQLWRYSWFMSGANILVLANNTIDNVIVGRMLGAAQLGYYTVTYRVATMPDDVIGYIVGRVMFPVYSRLNEDKQEFGRVYVQNLQRIALLSLPASVGVIVAAEPIVLGLLGAKWLAVVTPLRILASYALVRAIVAPTGEVFKGAGKPYLLTAFSALHLSLSTLCLLVLVPRYRLNGAAIGMLAPMVAVGVGVFIVGLRLLQVELPKVVRALLPSYVCAGILALALLALLPVAGTLSPAIGLVMLVAAGICVYVASTAVFARSVVVPMWAGLRRA</sequence>
<evidence type="ECO:0000256" key="6">
    <source>
        <dbReference type="ARBA" id="ARBA00023136"/>
    </source>
</evidence>
<feature type="transmembrane region" description="Helical" evidence="8">
    <location>
        <begin position="116"/>
        <end position="137"/>
    </location>
</feature>
<feature type="transmembrane region" description="Helical" evidence="8">
    <location>
        <begin position="327"/>
        <end position="348"/>
    </location>
</feature>
<feature type="transmembrane region" description="Helical" evidence="8">
    <location>
        <begin position="182"/>
        <end position="202"/>
    </location>
</feature>
<dbReference type="Pfam" id="PF13440">
    <property type="entry name" value="Polysacc_synt_3"/>
    <property type="match status" value="1"/>
</dbReference>
<evidence type="ECO:0000256" key="5">
    <source>
        <dbReference type="ARBA" id="ARBA00022989"/>
    </source>
</evidence>
<reference evidence="9 10" key="1">
    <citation type="submission" date="2018-07" db="EMBL/GenBank/DDBJ databases">
        <title>High-quality-draft genome sequence of Gaiella occulta.</title>
        <authorList>
            <person name="Severino R."/>
            <person name="Froufe H.J.C."/>
            <person name="Rainey F.A."/>
            <person name="Barroso C."/>
            <person name="Albuquerque L."/>
            <person name="Lobo-Da-Cunha A."/>
            <person name="Da Costa M.S."/>
            <person name="Egas C."/>
        </authorList>
    </citation>
    <scope>NUCLEOTIDE SEQUENCE [LARGE SCALE GENOMIC DNA]</scope>
    <source>
        <strain evidence="9 10">F2-233</strain>
    </source>
</reference>
<keyword evidence="10" id="KW-1185">Reference proteome</keyword>
<evidence type="ECO:0000313" key="10">
    <source>
        <dbReference type="Proteomes" id="UP000254134"/>
    </source>
</evidence>
<keyword evidence="4 8" id="KW-0812">Transmembrane</keyword>
<keyword evidence="5 8" id="KW-1133">Transmembrane helix</keyword>
<keyword evidence="6 8" id="KW-0472">Membrane</keyword>
<accession>A0A7M2YYL6</accession>
<evidence type="ECO:0000256" key="7">
    <source>
        <dbReference type="SAM" id="MobiDB-lite"/>
    </source>
</evidence>